<sequence length="101" mass="12318">MKIKVFDYVLWIMTLLLTVGVFLMPETVPVHWDANWEVDGYGSRYLFLIIVFLPVLVYYEMSLTKRIDPKRCNLEKERKHIVYFNVDLHYSFWSWQFFSNI</sequence>
<dbReference type="RefSeq" id="WP_290141553.1">
    <property type="nucleotide sequence ID" value="NZ_CP101620.1"/>
</dbReference>
<dbReference type="EMBL" id="CP101620">
    <property type="protein sequence ID" value="UTY40117.1"/>
    <property type="molecule type" value="Genomic_DNA"/>
</dbReference>
<dbReference type="InterPro" id="IPR012867">
    <property type="entry name" value="DUF1648"/>
</dbReference>
<evidence type="ECO:0000313" key="3">
    <source>
        <dbReference type="EMBL" id="UTY40117.1"/>
    </source>
</evidence>
<evidence type="ECO:0000259" key="2">
    <source>
        <dbReference type="Pfam" id="PF07853"/>
    </source>
</evidence>
<keyword evidence="1" id="KW-1133">Transmembrane helix</keyword>
<name>A0ABY5I5S3_9FIRM</name>
<keyword evidence="1" id="KW-0472">Membrane</keyword>
<proteinExistence type="predicted"/>
<protein>
    <submittedName>
        <fullName evidence="3">DUF1648 domain-containing protein</fullName>
    </submittedName>
</protein>
<keyword evidence="1" id="KW-0812">Transmembrane</keyword>
<gene>
    <name evidence="3" type="ORF">NMU03_04785</name>
</gene>
<dbReference type="Proteomes" id="UP001060112">
    <property type="component" value="Chromosome"/>
</dbReference>
<reference evidence="3" key="1">
    <citation type="submission" date="2022-07" db="EMBL/GenBank/DDBJ databases">
        <title>Faecal culturing of patients with breast cancer.</title>
        <authorList>
            <person name="Teng N.M.Y."/>
            <person name="Kiu R."/>
            <person name="Evans R."/>
            <person name="Baker D.J."/>
            <person name="Zenner C."/>
            <person name="Robinson S.D."/>
            <person name="Hall L.J."/>
        </authorList>
    </citation>
    <scope>NUCLEOTIDE SEQUENCE</scope>
    <source>
        <strain evidence="3">LH1062</strain>
    </source>
</reference>
<accession>A0ABY5I5S3</accession>
<feature type="domain" description="DUF1648" evidence="2">
    <location>
        <begin position="11"/>
        <end position="53"/>
    </location>
</feature>
<organism evidence="3 4">
    <name type="scientific">Allocoprobacillus halotolerans</name>
    <dbReference type="NCBI Taxonomy" id="2944914"/>
    <lineage>
        <taxon>Bacteria</taxon>
        <taxon>Bacillati</taxon>
        <taxon>Bacillota</taxon>
        <taxon>Erysipelotrichia</taxon>
        <taxon>Erysipelotrichales</taxon>
        <taxon>Erysipelotrichaceae</taxon>
        <taxon>Allocoprobacillus</taxon>
    </lineage>
</organism>
<feature type="transmembrane region" description="Helical" evidence="1">
    <location>
        <begin position="5"/>
        <end position="24"/>
    </location>
</feature>
<evidence type="ECO:0000256" key="1">
    <source>
        <dbReference type="SAM" id="Phobius"/>
    </source>
</evidence>
<keyword evidence="4" id="KW-1185">Reference proteome</keyword>
<dbReference type="Pfam" id="PF07853">
    <property type="entry name" value="DUF1648"/>
    <property type="match status" value="1"/>
</dbReference>
<feature type="transmembrane region" description="Helical" evidence="1">
    <location>
        <begin position="44"/>
        <end position="61"/>
    </location>
</feature>
<evidence type="ECO:0000313" key="4">
    <source>
        <dbReference type="Proteomes" id="UP001060112"/>
    </source>
</evidence>